<name>A0A6S8E242_9STRA</name>
<dbReference type="EMBL" id="HBIN01016054">
    <property type="protein sequence ID" value="CAE0442064.1"/>
    <property type="molecule type" value="Transcribed_RNA"/>
</dbReference>
<feature type="compositionally biased region" description="Basic and acidic residues" evidence="1">
    <location>
        <begin position="93"/>
        <end position="105"/>
    </location>
</feature>
<evidence type="ECO:0000313" key="3">
    <source>
        <dbReference type="EMBL" id="CAE0442065.1"/>
    </source>
</evidence>
<feature type="region of interest" description="Disordered" evidence="1">
    <location>
        <begin position="42"/>
        <end position="139"/>
    </location>
</feature>
<dbReference type="EMBL" id="HBIN01016055">
    <property type="protein sequence ID" value="CAE0442065.1"/>
    <property type="molecule type" value="Transcribed_RNA"/>
</dbReference>
<accession>A0A6S8E242</accession>
<protein>
    <submittedName>
        <fullName evidence="3">Uncharacterized protein</fullName>
    </submittedName>
</protein>
<evidence type="ECO:0000313" key="2">
    <source>
        <dbReference type="EMBL" id="CAE0442064.1"/>
    </source>
</evidence>
<proteinExistence type="predicted"/>
<evidence type="ECO:0000256" key="1">
    <source>
        <dbReference type="SAM" id="MobiDB-lite"/>
    </source>
</evidence>
<organism evidence="3">
    <name type="scientific">Aplanochytrium stocchinoi</name>
    <dbReference type="NCBI Taxonomy" id="215587"/>
    <lineage>
        <taxon>Eukaryota</taxon>
        <taxon>Sar</taxon>
        <taxon>Stramenopiles</taxon>
        <taxon>Bigyra</taxon>
        <taxon>Labyrinthulomycetes</taxon>
        <taxon>Thraustochytrida</taxon>
        <taxon>Thraustochytriidae</taxon>
        <taxon>Aplanochytrium</taxon>
    </lineage>
</organism>
<feature type="compositionally biased region" description="Basic and acidic residues" evidence="1">
    <location>
        <begin position="119"/>
        <end position="130"/>
    </location>
</feature>
<reference evidence="3" key="1">
    <citation type="submission" date="2021-01" db="EMBL/GenBank/DDBJ databases">
        <authorList>
            <person name="Corre E."/>
            <person name="Pelletier E."/>
            <person name="Niang G."/>
            <person name="Scheremetjew M."/>
            <person name="Finn R."/>
            <person name="Kale V."/>
            <person name="Holt S."/>
            <person name="Cochrane G."/>
            <person name="Meng A."/>
            <person name="Brown T."/>
            <person name="Cohen L."/>
        </authorList>
    </citation>
    <scope>NUCLEOTIDE SEQUENCE</scope>
    <source>
        <strain evidence="3">GSBS06</strain>
    </source>
</reference>
<sequence>MMPYGARVLDNLFKKPSSESAATSKISNADKEHLELLRKYVSAKQHKKGSKAQELLSQAAQERKQRHSKRMKALQIAADKSVNPLHISNKKKKPEESEKSEENKSRLLQLLTGPQDQVSKQERSLKLPESKRKRRRAHKNSEFVDIRVVEQESFNEEYSKAVREVEGDYTQRNAWVLKIMQEADHGGTIHKSIYKGLGIDTKRKKRKHRVVKV</sequence>
<dbReference type="AlphaFoldDB" id="A0A6S8E242"/>
<gene>
    <name evidence="2" type="ORF">ASTO00021_LOCUS12182</name>
    <name evidence="3" type="ORF">ASTO00021_LOCUS12183</name>
</gene>